<name>A0A1G4Q3G1_9HYPH</name>
<dbReference type="RefSeq" id="WP_092583998.1">
    <property type="nucleotide sequence ID" value="NZ_FMTM01000001.1"/>
</dbReference>
<sequence length="892" mass="96305">MPRVSAPVYSLNGGEVGDEALSRLDLERLQFAGSLYSNMLPRVIGSMTIRPGLEHIADIDIGDVQLVEYSYSGGSSLVPILSDLEMRVVKDNAFISRVAVSTAITNGTFSSFTGWTDASSGGANASVSGGNLVLLGTSQDRAIARQTVTVSAGDQPKEHGIRLDVVRGPVNLRLGTTLGASDILNAIALDDGVHSIAFTPGVASVYLELSNENAREALVNSCTIEAAGVVVVPTPWTDVDLNDNRIRYRQHKDVLYTASSIYQQRMIQRRGDTSWGVQRYKVDDGPFVTSDGTVSLSPSDFVDDGNVTLTANRSFFDPGMIGRLFRIFQSGQTVDESFSTDPADGAFIRVAGVGSARRFSYEITGTWVGTVRLQVATDDGSGAPSSWTNQASFTSNTSDTYTDPDDNVVKFFRFAVETGGHTSGTIVTKLVYSGGSQSGIARMKGYVSPTVADIEIISRFYRLQASFEWDYSIWSDFDGWPAAVETFGGRVYWGLGDFIYGSVPDAYKSFDDEVEGDSAPISRSIGSNTDRGILWLLGLQRLLAGTDASEVSVKSSSFDEPLTASSWFPIESSTRGCFNIRAVKCDKDGIFVQSSGTAMFSLTTDQGTLDYGSIDLTAMHEMICDGSDVVDIAVQRRPDTVIWLILANGEARALTYEPADKVVAWSRVVTDGDFKRVIANRGAGQDNVYFAVVRDGTQRLERLANLEDCRGGALNCLADGFKRFTVSSPQTTFSVPHLNGLDVTVWVNGVAVHDQDNLYTVSGNQVVIPSVASGSVVIGLPYTGRWQSVKLAYGAAGGTALFHKKRVSQLGIYMTNTMLDGLRVGRSFTELRRLTTTKGDKPIQSGTLFPAFDADMMSISSDWDTDSRLCIEARAPYPFTAASLVMDVKTNG</sequence>
<dbReference type="Proteomes" id="UP000199542">
    <property type="component" value="Unassembled WGS sequence"/>
</dbReference>
<dbReference type="EMBL" id="FMTM01000001">
    <property type="protein sequence ID" value="SCW39042.1"/>
    <property type="molecule type" value="Genomic_DNA"/>
</dbReference>
<dbReference type="AlphaFoldDB" id="A0A1G4Q3G1"/>
<evidence type="ECO:0000313" key="1">
    <source>
        <dbReference type="EMBL" id="SCW39042.1"/>
    </source>
</evidence>
<protein>
    <submittedName>
        <fullName evidence="1">Uncharacterized protein</fullName>
    </submittedName>
</protein>
<accession>A0A1G4Q3G1</accession>
<evidence type="ECO:0000313" key="2">
    <source>
        <dbReference type="Proteomes" id="UP000199542"/>
    </source>
</evidence>
<organism evidence="1 2">
    <name type="scientific">Rhizobium mongolense subsp. loessense</name>
    <dbReference type="NCBI Taxonomy" id="158890"/>
    <lineage>
        <taxon>Bacteria</taxon>
        <taxon>Pseudomonadati</taxon>
        <taxon>Pseudomonadota</taxon>
        <taxon>Alphaproteobacteria</taxon>
        <taxon>Hyphomicrobiales</taxon>
        <taxon>Rhizobiaceae</taxon>
        <taxon>Rhizobium/Agrobacterium group</taxon>
        <taxon>Rhizobium</taxon>
    </lineage>
</organism>
<proteinExistence type="predicted"/>
<reference evidence="1 2" key="1">
    <citation type="submission" date="2016-10" db="EMBL/GenBank/DDBJ databases">
        <authorList>
            <person name="de Groot N.N."/>
        </authorList>
    </citation>
    <scope>NUCLEOTIDE SEQUENCE [LARGE SCALE GENOMIC DNA]</scope>
    <source>
        <strain evidence="1 2">CGMCC 1.3401</strain>
    </source>
</reference>
<gene>
    <name evidence="1" type="ORF">SAMN02927900_01291</name>
</gene>